<comment type="similarity">
    <text evidence="2">Belongs to the AB hydrolase superfamily. Lipase family.</text>
</comment>
<accession>A0AAD8X9T8</accession>
<gene>
    <name evidence="3" type="ORF">QYE76_015401</name>
</gene>
<comment type="caution">
    <text evidence="3">The sequence shown here is derived from an EMBL/GenBank/DDBJ whole genome shotgun (WGS) entry which is preliminary data.</text>
</comment>
<evidence type="ECO:0000313" key="4">
    <source>
        <dbReference type="Proteomes" id="UP001231189"/>
    </source>
</evidence>
<dbReference type="Gene3D" id="3.40.50.1820">
    <property type="entry name" value="alpha/beta hydrolase"/>
    <property type="match status" value="1"/>
</dbReference>
<organism evidence="3 4">
    <name type="scientific">Lolium multiflorum</name>
    <name type="common">Italian ryegrass</name>
    <name type="synonym">Lolium perenne subsp. multiflorum</name>
    <dbReference type="NCBI Taxonomy" id="4521"/>
    <lineage>
        <taxon>Eukaryota</taxon>
        <taxon>Viridiplantae</taxon>
        <taxon>Streptophyta</taxon>
        <taxon>Embryophyta</taxon>
        <taxon>Tracheophyta</taxon>
        <taxon>Spermatophyta</taxon>
        <taxon>Magnoliopsida</taxon>
        <taxon>Liliopsida</taxon>
        <taxon>Poales</taxon>
        <taxon>Poaceae</taxon>
        <taxon>BOP clade</taxon>
        <taxon>Pooideae</taxon>
        <taxon>Poodae</taxon>
        <taxon>Poeae</taxon>
        <taxon>Poeae Chloroplast Group 2 (Poeae type)</taxon>
        <taxon>Loliodinae</taxon>
        <taxon>Loliinae</taxon>
        <taxon>Lolium</taxon>
    </lineage>
</organism>
<keyword evidence="4" id="KW-1185">Reference proteome</keyword>
<proteinExistence type="inferred from homology"/>
<dbReference type="PANTHER" id="PTHR31828">
    <property type="entry name" value="PHOSPHOLIPASE A1-IIGAMMA"/>
    <property type="match status" value="1"/>
</dbReference>
<name>A0AAD8X9T8_LOLMU</name>
<keyword evidence="2" id="KW-0442">Lipid degradation</keyword>
<evidence type="ECO:0000256" key="1">
    <source>
        <dbReference type="ARBA" id="ARBA00022801"/>
    </source>
</evidence>
<dbReference type="Proteomes" id="UP001231189">
    <property type="component" value="Unassembled WGS sequence"/>
</dbReference>
<evidence type="ECO:0000256" key="2">
    <source>
        <dbReference type="RuleBase" id="RU367093"/>
    </source>
</evidence>
<evidence type="ECO:0000313" key="3">
    <source>
        <dbReference type="EMBL" id="KAK1698704.1"/>
    </source>
</evidence>
<dbReference type="GO" id="GO:0008970">
    <property type="term" value="F:phospholipase A1 activity"/>
    <property type="evidence" value="ECO:0007669"/>
    <property type="project" value="UniProtKB-UniRule"/>
</dbReference>
<dbReference type="EC" id="3.1.1.-" evidence="2"/>
<comment type="function">
    <text evidence="2">Acylhydrolase that catalyzes the hydrolysis of phospholipids at the sn-1 position.</text>
</comment>
<dbReference type="GO" id="GO:0016042">
    <property type="term" value="P:lipid catabolic process"/>
    <property type="evidence" value="ECO:0007669"/>
    <property type="project" value="UniProtKB-UniRule"/>
</dbReference>
<dbReference type="EMBL" id="JAUUTY010000001">
    <property type="protein sequence ID" value="KAK1698704.1"/>
    <property type="molecule type" value="Genomic_DNA"/>
</dbReference>
<dbReference type="PANTHER" id="PTHR31828:SF54">
    <property type="entry name" value="PHOSPHOLIPASE A1"/>
    <property type="match status" value="1"/>
</dbReference>
<dbReference type="InterPro" id="IPR029058">
    <property type="entry name" value="AB_hydrolase_fold"/>
</dbReference>
<keyword evidence="1 2" id="KW-0378">Hydrolase</keyword>
<dbReference type="InterPro" id="IPR033556">
    <property type="entry name" value="PLA"/>
</dbReference>
<sequence>MPTVTVGTAYADGLVGCADGWRPSAYNISPVVLHGLAGDQGDAKDFEMVVDRDVALVNKNADALKDDYPVPANWWLINHKHKAIKGVVGRWTFDNIKDV</sequence>
<dbReference type="AlphaFoldDB" id="A0AAD8X9T8"/>
<protein>
    <recommendedName>
        <fullName evidence="2">Phospholipase A1</fullName>
        <ecNumber evidence="2">3.1.1.-</ecNumber>
    </recommendedName>
</protein>
<reference evidence="3" key="1">
    <citation type="submission" date="2023-07" db="EMBL/GenBank/DDBJ databases">
        <title>A chromosome-level genome assembly of Lolium multiflorum.</title>
        <authorList>
            <person name="Chen Y."/>
            <person name="Copetti D."/>
            <person name="Kolliker R."/>
            <person name="Studer B."/>
        </authorList>
    </citation>
    <scope>NUCLEOTIDE SEQUENCE</scope>
    <source>
        <strain evidence="3">02402/16</strain>
        <tissue evidence="3">Leaf</tissue>
    </source>
</reference>
<keyword evidence="2" id="KW-0443">Lipid metabolism</keyword>